<evidence type="ECO:0000313" key="2">
    <source>
        <dbReference type="EMBL" id="SMC26662.1"/>
    </source>
</evidence>
<keyword evidence="1" id="KW-0472">Membrane</keyword>
<keyword evidence="3" id="KW-1185">Reference proteome</keyword>
<gene>
    <name evidence="2" type="ORF">SAMN02745857_02569</name>
</gene>
<dbReference type="STRING" id="1121001.SAMN02745857_02569"/>
<dbReference type="EMBL" id="FWXD01000014">
    <property type="protein sequence ID" value="SMC26662.1"/>
    <property type="molecule type" value="Genomic_DNA"/>
</dbReference>
<reference evidence="2 3" key="1">
    <citation type="submission" date="2017-04" db="EMBL/GenBank/DDBJ databases">
        <authorList>
            <person name="Afonso C.L."/>
            <person name="Miller P.J."/>
            <person name="Scott M.A."/>
            <person name="Spackman E."/>
            <person name="Goraichik I."/>
            <person name="Dimitrov K.M."/>
            <person name="Suarez D.L."/>
            <person name="Swayne D.E."/>
        </authorList>
    </citation>
    <scope>NUCLEOTIDE SEQUENCE [LARGE SCALE GENOMIC DNA]</scope>
    <source>
        <strain evidence="2 3">DSM 23236</strain>
    </source>
</reference>
<keyword evidence="1" id="KW-1133">Transmembrane helix</keyword>
<accession>A0A1W1XS32</accession>
<proteinExistence type="predicted"/>
<dbReference type="Proteomes" id="UP000192761">
    <property type="component" value="Unassembled WGS sequence"/>
</dbReference>
<evidence type="ECO:0000256" key="1">
    <source>
        <dbReference type="SAM" id="Phobius"/>
    </source>
</evidence>
<feature type="transmembrane region" description="Helical" evidence="1">
    <location>
        <begin position="35"/>
        <end position="55"/>
    </location>
</feature>
<dbReference type="RefSeq" id="WP_084091200.1">
    <property type="nucleotide sequence ID" value="NZ_FWXD01000014.1"/>
</dbReference>
<dbReference type="AlphaFoldDB" id="A0A1W1XS32"/>
<name>A0A1W1XS32_9NEIS</name>
<organism evidence="2 3">
    <name type="scientific">Andreprevotia lacus DSM 23236</name>
    <dbReference type="NCBI Taxonomy" id="1121001"/>
    <lineage>
        <taxon>Bacteria</taxon>
        <taxon>Pseudomonadati</taxon>
        <taxon>Pseudomonadota</taxon>
        <taxon>Betaproteobacteria</taxon>
        <taxon>Neisseriales</taxon>
        <taxon>Chitinibacteraceae</taxon>
        <taxon>Andreprevotia</taxon>
    </lineage>
</organism>
<evidence type="ECO:0000313" key="3">
    <source>
        <dbReference type="Proteomes" id="UP000192761"/>
    </source>
</evidence>
<dbReference type="OrthoDB" id="8596226at2"/>
<protein>
    <submittedName>
        <fullName evidence="2">Uncharacterized protein</fullName>
    </submittedName>
</protein>
<sequence length="60" mass="7099">MFAIVRLLFIIAVVWLGYAGVKYRRSGDRFWWRMILITIWVLLVLLAVLAGWLILDRLAH</sequence>
<keyword evidence="1" id="KW-0812">Transmembrane</keyword>